<organism evidence="9 10">
    <name type="scientific">Bemisia tabaci</name>
    <name type="common">Sweetpotato whitefly</name>
    <name type="synonym">Aleurodes tabaci</name>
    <dbReference type="NCBI Taxonomy" id="7038"/>
    <lineage>
        <taxon>Eukaryota</taxon>
        <taxon>Metazoa</taxon>
        <taxon>Ecdysozoa</taxon>
        <taxon>Arthropoda</taxon>
        <taxon>Hexapoda</taxon>
        <taxon>Insecta</taxon>
        <taxon>Pterygota</taxon>
        <taxon>Neoptera</taxon>
        <taxon>Paraneoptera</taxon>
        <taxon>Hemiptera</taxon>
        <taxon>Sternorrhyncha</taxon>
        <taxon>Aleyrodoidea</taxon>
        <taxon>Aleyrodidae</taxon>
        <taxon>Aleyrodinae</taxon>
        <taxon>Bemisia</taxon>
    </lineage>
</organism>
<evidence type="ECO:0000256" key="4">
    <source>
        <dbReference type="ARBA" id="ARBA00022989"/>
    </source>
</evidence>
<feature type="transmembrane region" description="Helical" evidence="8">
    <location>
        <begin position="144"/>
        <end position="168"/>
    </location>
</feature>
<evidence type="ECO:0000256" key="3">
    <source>
        <dbReference type="ARBA" id="ARBA00022692"/>
    </source>
</evidence>
<dbReference type="Proteomes" id="UP001152759">
    <property type="component" value="Chromosome 10"/>
</dbReference>
<comment type="subcellular location">
    <subcellularLocation>
        <location evidence="1">Cell membrane</location>
        <topology evidence="1">Multi-pass membrane protein</topology>
    </subcellularLocation>
</comment>
<reference evidence="9" key="1">
    <citation type="submission" date="2021-12" db="EMBL/GenBank/DDBJ databases">
        <authorList>
            <person name="King R."/>
        </authorList>
    </citation>
    <scope>NUCLEOTIDE SEQUENCE</scope>
</reference>
<dbReference type="EMBL" id="OU963871">
    <property type="protein sequence ID" value="CAH0382746.1"/>
    <property type="molecule type" value="Genomic_DNA"/>
</dbReference>
<keyword evidence="4 8" id="KW-1133">Transmembrane helix</keyword>
<dbReference type="InterPro" id="IPR052192">
    <property type="entry name" value="Insect_Ionotropic_Sensory_Rcpt"/>
</dbReference>
<keyword evidence="6" id="KW-0675">Receptor</keyword>
<keyword evidence="2" id="KW-1003">Cell membrane</keyword>
<keyword evidence="5 8" id="KW-0472">Membrane</keyword>
<evidence type="ECO:0000256" key="8">
    <source>
        <dbReference type="SAM" id="Phobius"/>
    </source>
</evidence>
<keyword evidence="3 8" id="KW-0812">Transmembrane</keyword>
<evidence type="ECO:0000256" key="1">
    <source>
        <dbReference type="ARBA" id="ARBA00004651"/>
    </source>
</evidence>
<evidence type="ECO:0008006" key="11">
    <source>
        <dbReference type="Google" id="ProtNLM"/>
    </source>
</evidence>
<dbReference type="PANTHER" id="PTHR42643">
    <property type="entry name" value="IONOTROPIC RECEPTOR 20A-RELATED"/>
    <property type="match status" value="1"/>
</dbReference>
<evidence type="ECO:0000313" key="10">
    <source>
        <dbReference type="Proteomes" id="UP001152759"/>
    </source>
</evidence>
<evidence type="ECO:0000313" key="9">
    <source>
        <dbReference type="EMBL" id="CAH0382746.1"/>
    </source>
</evidence>
<accession>A0A9N9ZZ49</accession>
<dbReference type="GO" id="GO:0005886">
    <property type="term" value="C:plasma membrane"/>
    <property type="evidence" value="ECO:0007669"/>
    <property type="project" value="UniProtKB-SubCell"/>
</dbReference>
<evidence type="ECO:0000256" key="6">
    <source>
        <dbReference type="ARBA" id="ARBA00023170"/>
    </source>
</evidence>
<proteinExistence type="predicted"/>
<evidence type="ECO:0000256" key="7">
    <source>
        <dbReference type="ARBA" id="ARBA00023180"/>
    </source>
</evidence>
<protein>
    <recommendedName>
        <fullName evidence="11">Ionotropic receptor</fullName>
    </recommendedName>
</protein>
<keyword evidence="10" id="KW-1185">Reference proteome</keyword>
<name>A0A9N9ZZ49_BEMTA</name>
<gene>
    <name evidence="9" type="ORF">BEMITA_LOCUS2250</name>
</gene>
<keyword evidence="7" id="KW-0325">Glycoprotein</keyword>
<sequence>MSENFVGKTHLEADEYLKFGIDMISYGSEILPEIVDYSKYDFSVSTDTYALCFATQHSSYMPQALVIFQGFSPILWGFIAVTVVTFCLIQRIFQHLQSEVFRCLYSEVEIDYYRDTSSLLTVYAYFICGNPPSLHLGRLFTGKILFLIFSFSAFIISTLFLSGMTTLLSDRVLYPEIDSLKTLEMSDLFIQNLWTTKSEAMALFGQLNLSDGLKAKLVDGMMFYIFRVSEGVMVFDAESNFYTVNNSFADSIELAYKNIRSIAETHAFLMLVPLSSAPKDNLRIQHYPLNESFDYHLVEECLLRYPSLEVFMKDSFYFEKWSELTAQLLESGHVGRILKGSYDDGKLRNEWFAERTAMYGKEPRTFDLNDLQSAFISLVVGLFPIAGRKRYPQGHRFNA</sequence>
<feature type="transmembrane region" description="Helical" evidence="8">
    <location>
        <begin position="66"/>
        <end position="89"/>
    </location>
</feature>
<dbReference type="AlphaFoldDB" id="A0A9N9ZZ49"/>
<dbReference type="PANTHER" id="PTHR42643:SF38">
    <property type="entry name" value="IONOTROPIC RECEPTOR 100A"/>
    <property type="match status" value="1"/>
</dbReference>
<evidence type="ECO:0000256" key="2">
    <source>
        <dbReference type="ARBA" id="ARBA00022475"/>
    </source>
</evidence>
<evidence type="ECO:0000256" key="5">
    <source>
        <dbReference type="ARBA" id="ARBA00023136"/>
    </source>
</evidence>